<keyword evidence="1" id="KW-0732">Signal</keyword>
<organism evidence="2 3">
    <name type="scientific">Haliovirga abyssi</name>
    <dbReference type="NCBI Taxonomy" id="2996794"/>
    <lineage>
        <taxon>Bacteria</taxon>
        <taxon>Fusobacteriati</taxon>
        <taxon>Fusobacteriota</taxon>
        <taxon>Fusobacteriia</taxon>
        <taxon>Fusobacteriales</taxon>
        <taxon>Haliovirgaceae</taxon>
        <taxon>Haliovirga</taxon>
    </lineage>
</organism>
<dbReference type="Proteomes" id="UP001321582">
    <property type="component" value="Chromosome"/>
</dbReference>
<evidence type="ECO:0008006" key="4">
    <source>
        <dbReference type="Google" id="ProtNLM"/>
    </source>
</evidence>
<dbReference type="EMBL" id="AP027059">
    <property type="protein sequence ID" value="BDU49591.1"/>
    <property type="molecule type" value="Genomic_DNA"/>
</dbReference>
<dbReference type="InterPro" id="IPR011990">
    <property type="entry name" value="TPR-like_helical_dom_sf"/>
</dbReference>
<keyword evidence="3" id="KW-1185">Reference proteome</keyword>
<dbReference type="KEGG" id="haby:HLVA_01600"/>
<dbReference type="SUPFAM" id="SSF48452">
    <property type="entry name" value="TPR-like"/>
    <property type="match status" value="1"/>
</dbReference>
<protein>
    <recommendedName>
        <fullName evidence="4">Tetratricopeptide repeat protein</fullName>
    </recommendedName>
</protein>
<evidence type="ECO:0000313" key="2">
    <source>
        <dbReference type="EMBL" id="BDU49591.1"/>
    </source>
</evidence>
<sequence length="429" mass="50574">MRKIKKTFIIVLLLLCNSFYLLANVTDVSNMKKLEKELKEGKKLEVEKELIEKYNLKEEEAYITILNLSEKIKDYTTEIYYAKKILEKNEKFYLMWFKLGKLYFENNDFENSKIIFKNLITKDKKVDKILVSKSKNYLMKIKKIENKIKNEVETWNFKIKTGYENINKIELLSMDSYEKMYGTFRGSHLMDEAVIIGAYSNYRKKIAEIAEINFKIGYEKLSYSLDDNYNVEIPELSLKLLLNLIDTKKIHLKLPLNYEFKQGYAKISDIKLEGEYKITSNVSLENSLGYIQKSSSINELNNKFDEIKLKYSGNIIKKIEILYKYSVEKEKEISKLNKSDIFGLNISKQVYLGFNLDYSMNMKNKIFGERDISVDMKRVDKILDTKLLLSKTFCDLEIKLEYDYMKINSNISKYSYAGDGFGIIMGYNF</sequence>
<evidence type="ECO:0000256" key="1">
    <source>
        <dbReference type="SAM" id="SignalP"/>
    </source>
</evidence>
<evidence type="ECO:0000313" key="3">
    <source>
        <dbReference type="Proteomes" id="UP001321582"/>
    </source>
</evidence>
<dbReference type="AlphaFoldDB" id="A0AAU9DUF9"/>
<dbReference type="Gene3D" id="1.25.40.10">
    <property type="entry name" value="Tetratricopeptide repeat domain"/>
    <property type="match status" value="1"/>
</dbReference>
<dbReference type="RefSeq" id="WP_307904541.1">
    <property type="nucleotide sequence ID" value="NZ_AP027059.1"/>
</dbReference>
<feature type="chain" id="PRO_5043504863" description="Tetratricopeptide repeat protein" evidence="1">
    <location>
        <begin position="24"/>
        <end position="429"/>
    </location>
</feature>
<gene>
    <name evidence="2" type="ORF">HLVA_01600</name>
</gene>
<reference evidence="2 3" key="1">
    <citation type="submission" date="2022-11" db="EMBL/GenBank/DDBJ databases">
        <title>Haliovirga abyssi gen. nov., sp. nov., a mesophilic fermentative bacterium isolated from the Iheya North hydrothermal field and the proposal of Haliovirgaceae fam. nov.</title>
        <authorList>
            <person name="Miyazaki U."/>
            <person name="Tame A."/>
            <person name="Miyazaki J."/>
            <person name="Takai K."/>
            <person name="Sawayama S."/>
            <person name="Kitajima M."/>
            <person name="Okamoto A."/>
            <person name="Nakagawa S."/>
        </authorList>
    </citation>
    <scope>NUCLEOTIDE SEQUENCE [LARGE SCALE GENOMIC DNA]</scope>
    <source>
        <strain evidence="2 3">IC12</strain>
    </source>
</reference>
<name>A0AAU9DUF9_9FUSO</name>
<feature type="signal peptide" evidence="1">
    <location>
        <begin position="1"/>
        <end position="23"/>
    </location>
</feature>
<proteinExistence type="predicted"/>
<accession>A0AAU9DUF9</accession>